<dbReference type="OrthoDB" id="6512771at2759"/>
<gene>
    <name evidence="1" type="ORF">DUI87_08585</name>
</gene>
<name>A0A3M0KJT4_HIRRU</name>
<reference evidence="1 2" key="1">
    <citation type="submission" date="2018-07" db="EMBL/GenBank/DDBJ databases">
        <title>A high quality draft genome assembly of the barn swallow (H. rustica rustica).</title>
        <authorList>
            <person name="Formenti G."/>
            <person name="Chiara M."/>
            <person name="Poveda L."/>
            <person name="Francoijs K.-J."/>
            <person name="Bonisoli-Alquati A."/>
            <person name="Canova L."/>
            <person name="Gianfranceschi L."/>
            <person name="Horner D.S."/>
            <person name="Saino N."/>
        </authorList>
    </citation>
    <scope>NUCLEOTIDE SEQUENCE [LARGE SCALE GENOMIC DNA]</scope>
    <source>
        <strain evidence="1">Chelidonia</strain>
        <tissue evidence="1">Blood</tissue>
    </source>
</reference>
<evidence type="ECO:0000313" key="1">
    <source>
        <dbReference type="EMBL" id="RMC13509.1"/>
    </source>
</evidence>
<dbReference type="Proteomes" id="UP000269221">
    <property type="component" value="Unassembled WGS sequence"/>
</dbReference>
<protein>
    <submittedName>
        <fullName evidence="1">Uncharacterized protein</fullName>
    </submittedName>
</protein>
<comment type="caution">
    <text evidence="1">The sequence shown here is derived from an EMBL/GenBank/DDBJ whole genome shotgun (WGS) entry which is preliminary data.</text>
</comment>
<dbReference type="EMBL" id="QRBI01000105">
    <property type="protein sequence ID" value="RMC13509.1"/>
    <property type="molecule type" value="Genomic_DNA"/>
</dbReference>
<accession>A0A3M0KJT4</accession>
<evidence type="ECO:0000313" key="2">
    <source>
        <dbReference type="Proteomes" id="UP000269221"/>
    </source>
</evidence>
<keyword evidence="2" id="KW-1185">Reference proteome</keyword>
<dbReference type="AlphaFoldDB" id="A0A3M0KJT4"/>
<organism evidence="1 2">
    <name type="scientific">Hirundo rustica rustica</name>
    <dbReference type="NCBI Taxonomy" id="333673"/>
    <lineage>
        <taxon>Eukaryota</taxon>
        <taxon>Metazoa</taxon>
        <taxon>Chordata</taxon>
        <taxon>Craniata</taxon>
        <taxon>Vertebrata</taxon>
        <taxon>Euteleostomi</taxon>
        <taxon>Archelosauria</taxon>
        <taxon>Archosauria</taxon>
        <taxon>Dinosauria</taxon>
        <taxon>Saurischia</taxon>
        <taxon>Theropoda</taxon>
        <taxon>Coelurosauria</taxon>
        <taxon>Aves</taxon>
        <taxon>Neognathae</taxon>
        <taxon>Neoaves</taxon>
        <taxon>Telluraves</taxon>
        <taxon>Australaves</taxon>
        <taxon>Passeriformes</taxon>
        <taxon>Sylvioidea</taxon>
        <taxon>Hirundinidae</taxon>
        <taxon>Hirundo</taxon>
    </lineage>
</organism>
<sequence>MNLAKVTWMVNTQGSINRAGPAQSEHLHTVDGDKVPVVHMKGSQWKNRIPDVLQSQFLSSWEELAPPPLCGASPNGMMECVMSLVGHNGPLSEDVLLEDGGVVKEIRNTAPPGFNGWAMIRRHLPPSPLELQEKDKTSPKKLFSTDEIEYTFLGYIIQYSTLNIFTIKGYAKRENDSRNGPISPGTMLNLAFSIKYLKFLRKKITLTSFLQ</sequence>
<proteinExistence type="predicted"/>